<evidence type="ECO:0000256" key="3">
    <source>
        <dbReference type="ARBA" id="ARBA00022475"/>
    </source>
</evidence>
<dbReference type="PANTHER" id="PTHR34584:SF1">
    <property type="entry name" value="NA(+)_H(+) ANTIPORTER SUBUNIT E1"/>
    <property type="match status" value="1"/>
</dbReference>
<dbReference type="AlphaFoldDB" id="F9Y397"/>
<dbReference type="HOGENOM" id="CLU_086615_4_0_5"/>
<feature type="transmembrane region" description="Helical" evidence="7">
    <location>
        <begin position="51"/>
        <end position="74"/>
    </location>
</feature>
<gene>
    <name evidence="8" type="primary">phaE</name>
    <name evidence="8" type="ordered locus">KVU_0499</name>
</gene>
<dbReference type="InterPro" id="IPR002758">
    <property type="entry name" value="Cation_antiport_E"/>
</dbReference>
<dbReference type="KEGG" id="kvl:KVU_0499"/>
<name>F9Y397_KETVW</name>
<evidence type="ECO:0000256" key="4">
    <source>
        <dbReference type="ARBA" id="ARBA00022692"/>
    </source>
</evidence>
<dbReference type="OrthoDB" id="9807187at2"/>
<dbReference type="GO" id="GO:0008324">
    <property type="term" value="F:monoatomic cation transmembrane transporter activity"/>
    <property type="evidence" value="ECO:0007669"/>
    <property type="project" value="InterPro"/>
</dbReference>
<dbReference type="Pfam" id="PF01899">
    <property type="entry name" value="MNHE"/>
    <property type="match status" value="1"/>
</dbReference>
<keyword evidence="5 7" id="KW-1133">Transmembrane helix</keyword>
<dbReference type="PATRIC" id="fig|759362.5.peg.525"/>
<evidence type="ECO:0000256" key="2">
    <source>
        <dbReference type="ARBA" id="ARBA00006228"/>
    </source>
</evidence>
<keyword evidence="6 7" id="KW-0472">Membrane</keyword>
<evidence type="ECO:0000256" key="5">
    <source>
        <dbReference type="ARBA" id="ARBA00022989"/>
    </source>
</evidence>
<comment type="similarity">
    <text evidence="2">Belongs to the CPA3 antiporters (TC 2.A.63) subunit E family.</text>
</comment>
<proteinExistence type="inferred from homology"/>
<sequence length="154" mass="17826">MVTLSLTLVWMTLNDFSVGHLLLGLGIALLAGWSLGLVYPRERRIKNWLPLVKLFFVVGADIIRSNAAVFWLIVTKGRQGARKSGFIEMDLQLTDRFGLMVMALILTATPGSAWIWHDPERGRLLIHVFDLVDEDEWRRQIQERYERVLMEIYE</sequence>
<evidence type="ECO:0000256" key="1">
    <source>
        <dbReference type="ARBA" id="ARBA00004651"/>
    </source>
</evidence>
<dbReference type="Proteomes" id="UP000000692">
    <property type="component" value="Chromosome"/>
</dbReference>
<reference evidence="8 9" key="1">
    <citation type="journal article" date="2011" name="J. Bacteriol.">
        <title>Complete genome sequence of the industrial strain Ketogulonicigenium vulgare WSH-001.</title>
        <authorList>
            <person name="Liu L."/>
            <person name="Li Y."/>
            <person name="Zhang J."/>
            <person name="Zhou Z."/>
            <person name="Liu J."/>
            <person name="Li X."/>
            <person name="Zhou J."/>
            <person name="Du G."/>
            <person name="Wang L."/>
            <person name="Chen J."/>
        </authorList>
    </citation>
    <scope>NUCLEOTIDE SEQUENCE [LARGE SCALE GENOMIC DNA]</scope>
    <source>
        <strain evidence="8 9">WSH-001</strain>
    </source>
</reference>
<dbReference type="GO" id="GO:0005886">
    <property type="term" value="C:plasma membrane"/>
    <property type="evidence" value="ECO:0007669"/>
    <property type="project" value="UniProtKB-SubCell"/>
</dbReference>
<organism evidence="8 9">
    <name type="scientific">Ketogulonicigenium vulgare (strain WSH-001)</name>
    <dbReference type="NCBI Taxonomy" id="759362"/>
    <lineage>
        <taxon>Bacteria</taxon>
        <taxon>Pseudomonadati</taxon>
        <taxon>Pseudomonadota</taxon>
        <taxon>Alphaproteobacteria</taxon>
        <taxon>Rhodobacterales</taxon>
        <taxon>Roseobacteraceae</taxon>
        <taxon>Ketogulonicigenium</taxon>
    </lineage>
</organism>
<evidence type="ECO:0000256" key="7">
    <source>
        <dbReference type="SAM" id="Phobius"/>
    </source>
</evidence>
<keyword evidence="3" id="KW-1003">Cell membrane</keyword>
<keyword evidence="9" id="KW-1185">Reference proteome</keyword>
<protein>
    <submittedName>
        <fullName evidence="8">Cation antiporter</fullName>
    </submittedName>
</protein>
<dbReference type="PANTHER" id="PTHR34584">
    <property type="entry name" value="NA(+)/H(+) ANTIPORTER SUBUNIT E1"/>
    <property type="match status" value="1"/>
</dbReference>
<evidence type="ECO:0000313" key="9">
    <source>
        <dbReference type="Proteomes" id="UP000000692"/>
    </source>
</evidence>
<dbReference type="eggNOG" id="COG1863">
    <property type="taxonomic scope" value="Bacteria"/>
</dbReference>
<feature type="transmembrane region" description="Helical" evidence="7">
    <location>
        <begin position="20"/>
        <end position="39"/>
    </location>
</feature>
<comment type="subcellular location">
    <subcellularLocation>
        <location evidence="1">Cell membrane</location>
        <topology evidence="1">Multi-pass membrane protein</topology>
    </subcellularLocation>
</comment>
<dbReference type="EMBL" id="CP002018">
    <property type="protein sequence ID" value="AEM40338.1"/>
    <property type="molecule type" value="Genomic_DNA"/>
</dbReference>
<feature type="transmembrane region" description="Helical" evidence="7">
    <location>
        <begin position="97"/>
        <end position="116"/>
    </location>
</feature>
<evidence type="ECO:0000256" key="6">
    <source>
        <dbReference type="ARBA" id="ARBA00023136"/>
    </source>
</evidence>
<accession>F9Y397</accession>
<keyword evidence="4 7" id="KW-0812">Transmembrane</keyword>
<evidence type="ECO:0000313" key="8">
    <source>
        <dbReference type="EMBL" id="AEM40338.1"/>
    </source>
</evidence>